<comment type="catalytic activity">
    <reaction evidence="6">
        <text>L-lysyl-tRNA(Lys) + a 1,2-diacyl-sn-glycero-3-phospho-(1'-sn-glycerol) = a 1,2-diacyl-sn-glycero-3-phospho-1'-(3'-O-L-lysyl)-sn-glycerol + tRNA(Lys)</text>
        <dbReference type="Rhea" id="RHEA:10668"/>
        <dbReference type="Rhea" id="RHEA-COMP:9696"/>
        <dbReference type="Rhea" id="RHEA-COMP:9697"/>
        <dbReference type="ChEBI" id="CHEBI:64716"/>
        <dbReference type="ChEBI" id="CHEBI:75792"/>
        <dbReference type="ChEBI" id="CHEBI:78442"/>
        <dbReference type="ChEBI" id="CHEBI:78529"/>
        <dbReference type="EC" id="2.3.2.3"/>
    </reaction>
</comment>
<dbReference type="NCBIfam" id="TIGR00374">
    <property type="entry name" value="flippase-like domain"/>
    <property type="match status" value="1"/>
</dbReference>
<gene>
    <name evidence="6" type="primary">mprF</name>
    <name evidence="7" type="ORF">CAFE_02440</name>
</gene>
<keyword evidence="6" id="KW-0808">Transferase</keyword>
<dbReference type="OrthoDB" id="9810654at2"/>
<evidence type="ECO:0000256" key="6">
    <source>
        <dbReference type="RuleBase" id="RU363042"/>
    </source>
</evidence>
<evidence type="ECO:0000313" key="7">
    <source>
        <dbReference type="EMBL" id="MVB09587.1"/>
    </source>
</evidence>
<proteinExistence type="inferred from homology"/>
<dbReference type="GO" id="GO:0006629">
    <property type="term" value="P:lipid metabolic process"/>
    <property type="evidence" value="ECO:0007669"/>
    <property type="project" value="UniProtKB-KW"/>
</dbReference>
<comment type="function">
    <text evidence="6">Catalyzes the transfer of a lysyl group from L-lysyl-tRNA(Lys) to membrane-bound phosphatidylglycerol (PG), which produces lysylphosphatidylglycerol (LPG), a major component of the bacterial membrane with a positive net charge. LPG synthesis contributes to bacterial virulence as it is involved in the resistance mechanism against cationic antimicrobial peptides (CAMP) produces by the host's immune system (defensins, cathelicidins) and by the competing microorganisms.</text>
</comment>
<feature type="transmembrane region" description="Helical" evidence="6">
    <location>
        <begin position="160"/>
        <end position="183"/>
    </location>
</feature>
<dbReference type="EC" id="2.3.2.3" evidence="6"/>
<dbReference type="AlphaFoldDB" id="A0A6N8HVJ7"/>
<evidence type="ECO:0000256" key="1">
    <source>
        <dbReference type="ARBA" id="ARBA00004651"/>
    </source>
</evidence>
<feature type="transmembrane region" description="Helical" evidence="6">
    <location>
        <begin position="270"/>
        <end position="289"/>
    </location>
</feature>
<evidence type="ECO:0000256" key="2">
    <source>
        <dbReference type="ARBA" id="ARBA00022475"/>
    </source>
</evidence>
<reference evidence="7 8" key="1">
    <citation type="submission" date="2019-09" db="EMBL/GenBank/DDBJ databases">
        <title>Genome sequence of Clostridium sp. EA1.</title>
        <authorList>
            <person name="Poehlein A."/>
            <person name="Bengelsdorf F.R."/>
            <person name="Daniel R."/>
        </authorList>
    </citation>
    <scope>NUCLEOTIDE SEQUENCE [LARGE SCALE GENOMIC DNA]</scope>
    <source>
        <strain evidence="7 8">EA1</strain>
    </source>
</reference>
<evidence type="ECO:0000256" key="5">
    <source>
        <dbReference type="ARBA" id="ARBA00023136"/>
    </source>
</evidence>
<keyword evidence="8" id="KW-1185">Reference proteome</keyword>
<dbReference type="GO" id="GO:0050071">
    <property type="term" value="F:phosphatidylglycerol lysyltransferase activity"/>
    <property type="evidence" value="ECO:0007669"/>
    <property type="project" value="UniProtKB-EC"/>
</dbReference>
<comment type="caution">
    <text evidence="7">The sequence shown here is derived from an EMBL/GenBank/DDBJ whole genome shotgun (WGS) entry which is preliminary data.</text>
</comment>
<feature type="transmembrane region" description="Helical" evidence="6">
    <location>
        <begin position="85"/>
        <end position="102"/>
    </location>
</feature>
<dbReference type="PANTHER" id="PTHR37693:SF1">
    <property type="entry name" value="INTEGRAL MEMBRANE PROTEIN"/>
    <property type="match status" value="1"/>
</dbReference>
<organism evidence="7 8">
    <name type="scientific">Caproicibacter fermentans</name>
    <dbReference type="NCBI Taxonomy" id="2576756"/>
    <lineage>
        <taxon>Bacteria</taxon>
        <taxon>Bacillati</taxon>
        <taxon>Bacillota</taxon>
        <taxon>Clostridia</taxon>
        <taxon>Eubacteriales</taxon>
        <taxon>Acutalibacteraceae</taxon>
        <taxon>Caproicibacter</taxon>
    </lineage>
</organism>
<keyword evidence="3 6" id="KW-0812">Transmembrane</keyword>
<feature type="transmembrane region" description="Helical" evidence="6">
    <location>
        <begin position="50"/>
        <end position="73"/>
    </location>
</feature>
<dbReference type="InterPro" id="IPR022791">
    <property type="entry name" value="L-PG_synthase/AglD"/>
</dbReference>
<keyword evidence="6" id="KW-0443">Lipid metabolism</keyword>
<dbReference type="Pfam" id="PF03706">
    <property type="entry name" value="LPG_synthase_TM"/>
    <property type="match status" value="1"/>
</dbReference>
<dbReference type="Proteomes" id="UP000469440">
    <property type="component" value="Unassembled WGS sequence"/>
</dbReference>
<dbReference type="EMBL" id="VWXL01000010">
    <property type="protein sequence ID" value="MVB09587.1"/>
    <property type="molecule type" value="Genomic_DNA"/>
</dbReference>
<feature type="transmembrane region" description="Helical" evidence="6">
    <location>
        <begin position="12"/>
        <end position="30"/>
    </location>
</feature>
<feature type="transmembrane region" description="Helical" evidence="6">
    <location>
        <begin position="309"/>
        <end position="335"/>
    </location>
</feature>
<comment type="subcellular location">
    <subcellularLocation>
        <location evidence="1 6">Cell membrane</location>
        <topology evidence="1 6">Multi-pass membrane protein</topology>
    </subcellularLocation>
</comment>
<comment type="similarity">
    <text evidence="6">Belongs to the LPG synthase family.</text>
</comment>
<feature type="transmembrane region" description="Helical" evidence="6">
    <location>
        <begin position="122"/>
        <end position="148"/>
    </location>
</feature>
<sequence length="346" mass="38617">MAEEKRKFGKNLFVIITLILSVGILLYFLFTTGGGIETLARIAKTLRRTWLLAAVLAAVACWLLEGFEINLLCRHMKPNWKFSRSFSAGMIGFLYSAVTPFATGGQPMQMYTLSNMGMDTGMAGSVVAVKTLVYQVVMVLYALLMVATKLHYFQTNVTNFAFLTIVGLFTNCIFIALVVLFMLSEKTTDRILRSTLLLLHRFKLCRHPKARYEKIHSQLQVFHDASKMMGNSAPLYLSVMASAAVQITLNSLIPFFIYRSFNMRGASVTAMIAAQVFVAMVSAFVPLPGSSGGAESSFYLFFGLYFKSAIFPAILLWRLITYYANIVFGGIFAYIGSKMNMERDSQ</sequence>
<evidence type="ECO:0000313" key="8">
    <source>
        <dbReference type="Proteomes" id="UP000469440"/>
    </source>
</evidence>
<dbReference type="GO" id="GO:0005886">
    <property type="term" value="C:plasma membrane"/>
    <property type="evidence" value="ECO:0007669"/>
    <property type="project" value="UniProtKB-SubCell"/>
</dbReference>
<dbReference type="RefSeq" id="WP_156989573.1">
    <property type="nucleotide sequence ID" value="NZ_VWXL01000010.1"/>
</dbReference>
<evidence type="ECO:0000256" key="4">
    <source>
        <dbReference type="ARBA" id="ARBA00022989"/>
    </source>
</evidence>
<dbReference type="PANTHER" id="PTHR37693">
    <property type="entry name" value="PHOSPHATIDYLGLYCEROL LYSYLTRANSFERASE"/>
    <property type="match status" value="1"/>
</dbReference>
<feature type="transmembrane region" description="Helical" evidence="6">
    <location>
        <begin position="235"/>
        <end position="258"/>
    </location>
</feature>
<keyword evidence="5 6" id="KW-0472">Membrane</keyword>
<protein>
    <recommendedName>
        <fullName evidence="6">Phosphatidylglycerol lysyltransferase</fullName>
        <ecNumber evidence="6">2.3.2.3</ecNumber>
    </recommendedName>
    <alternativeName>
        <fullName evidence="6">Lysylphosphatidylglycerol synthase</fullName>
    </alternativeName>
</protein>
<dbReference type="GO" id="GO:0046677">
    <property type="term" value="P:response to antibiotic"/>
    <property type="evidence" value="ECO:0007669"/>
    <property type="project" value="UniProtKB-KW"/>
</dbReference>
<keyword evidence="4 6" id="KW-1133">Transmembrane helix</keyword>
<name>A0A6N8HVJ7_9FIRM</name>
<accession>A0A6N8HVJ7</accession>
<keyword evidence="6" id="KW-0046">Antibiotic resistance</keyword>
<evidence type="ECO:0000256" key="3">
    <source>
        <dbReference type="ARBA" id="ARBA00022692"/>
    </source>
</evidence>
<keyword evidence="2" id="KW-1003">Cell membrane</keyword>